<organism evidence="6">
    <name type="scientific">Flavobacterium sp. CFS9</name>
    <dbReference type="NCBI Taxonomy" id="3143118"/>
    <lineage>
        <taxon>Bacteria</taxon>
        <taxon>Pseudomonadati</taxon>
        <taxon>Bacteroidota</taxon>
        <taxon>Flavobacteriia</taxon>
        <taxon>Flavobacteriales</taxon>
        <taxon>Flavobacteriaceae</taxon>
        <taxon>Flavobacterium</taxon>
    </lineage>
</organism>
<name>A0AAT9H5N3_9FLAO</name>
<keyword evidence="4 5" id="KW-0472">Membrane</keyword>
<dbReference type="AlphaFoldDB" id="A0AAT9H5N3"/>
<proteinExistence type="predicted"/>
<gene>
    <name evidence="6" type="ORF">CFS9_34060</name>
</gene>
<evidence type="ECO:0000256" key="5">
    <source>
        <dbReference type="SAM" id="Phobius"/>
    </source>
</evidence>
<evidence type="ECO:0000256" key="4">
    <source>
        <dbReference type="ARBA" id="ARBA00023136"/>
    </source>
</evidence>
<protein>
    <recommendedName>
        <fullName evidence="7">DoxX protein</fullName>
    </recommendedName>
</protein>
<feature type="transmembrane region" description="Helical" evidence="5">
    <location>
        <begin position="66"/>
        <end position="84"/>
    </location>
</feature>
<dbReference type="GO" id="GO:0016020">
    <property type="term" value="C:membrane"/>
    <property type="evidence" value="ECO:0007669"/>
    <property type="project" value="UniProtKB-SubCell"/>
</dbReference>
<feature type="transmembrane region" description="Helical" evidence="5">
    <location>
        <begin position="7"/>
        <end position="26"/>
    </location>
</feature>
<feature type="transmembrane region" description="Helical" evidence="5">
    <location>
        <begin position="91"/>
        <end position="112"/>
    </location>
</feature>
<dbReference type="Pfam" id="PF07681">
    <property type="entry name" value="DoxX"/>
    <property type="match status" value="1"/>
</dbReference>
<dbReference type="EMBL" id="AP031573">
    <property type="protein sequence ID" value="BFM44765.1"/>
    <property type="molecule type" value="Genomic_DNA"/>
</dbReference>
<keyword evidence="2 5" id="KW-0812">Transmembrane</keyword>
<dbReference type="RefSeq" id="WP_369615845.1">
    <property type="nucleotide sequence ID" value="NZ_AP031573.1"/>
</dbReference>
<sequence>MEKASTLQAGFILRIVLGVTMLSAVADRFGYWGAPGDPGVAWGNWDHFVTYTQTLNAFAGRSLAEILGTLATFFEILFGLFLIIGYKTRYIALATAGLMLLFAISMAVSVSVKAPFDYSVLTSAAAALLLSSLEKTYLALDNRSK</sequence>
<evidence type="ECO:0000256" key="3">
    <source>
        <dbReference type="ARBA" id="ARBA00022989"/>
    </source>
</evidence>
<keyword evidence="3 5" id="KW-1133">Transmembrane helix</keyword>
<reference evidence="6" key="1">
    <citation type="submission" date="2024-05" db="EMBL/GenBank/DDBJ databases">
        <title>Whole-Genome Sequence of CFS9, a Potential Fish Probiotic Isolated from the Body Surface of Silurus asotus.</title>
        <authorList>
            <person name="Kojima M."/>
            <person name="Tobioka K."/>
            <person name="Yokota K."/>
            <person name="Nakatani H."/>
            <person name="Hori K."/>
            <person name="Tamaru Y."/>
            <person name="Okazaki F."/>
        </authorList>
    </citation>
    <scope>NUCLEOTIDE SEQUENCE</scope>
    <source>
        <strain evidence="6">CFS9</strain>
    </source>
</reference>
<evidence type="ECO:0000313" key="6">
    <source>
        <dbReference type="EMBL" id="BFM44765.1"/>
    </source>
</evidence>
<comment type="subcellular location">
    <subcellularLocation>
        <location evidence="1">Membrane</location>
        <topology evidence="1">Multi-pass membrane protein</topology>
    </subcellularLocation>
</comment>
<accession>A0AAT9H5N3</accession>
<evidence type="ECO:0000256" key="1">
    <source>
        <dbReference type="ARBA" id="ARBA00004141"/>
    </source>
</evidence>
<dbReference type="InterPro" id="IPR032808">
    <property type="entry name" value="DoxX"/>
</dbReference>
<evidence type="ECO:0000256" key="2">
    <source>
        <dbReference type="ARBA" id="ARBA00022692"/>
    </source>
</evidence>
<evidence type="ECO:0008006" key="7">
    <source>
        <dbReference type="Google" id="ProtNLM"/>
    </source>
</evidence>